<dbReference type="InterPro" id="IPR016047">
    <property type="entry name" value="M23ase_b-sheet_dom"/>
</dbReference>
<dbReference type="SUPFAM" id="SSF51261">
    <property type="entry name" value="Duplicated hybrid motif"/>
    <property type="match status" value="1"/>
</dbReference>
<dbReference type="GO" id="GO:0004222">
    <property type="term" value="F:metalloendopeptidase activity"/>
    <property type="evidence" value="ECO:0007669"/>
    <property type="project" value="TreeGrafter"/>
</dbReference>
<evidence type="ECO:0000259" key="2">
    <source>
        <dbReference type="Pfam" id="PF01551"/>
    </source>
</evidence>
<dbReference type="PANTHER" id="PTHR21666:SF270">
    <property type="entry name" value="MUREIN HYDROLASE ACTIVATOR ENVC"/>
    <property type="match status" value="1"/>
</dbReference>
<dbReference type="InterPro" id="IPR011055">
    <property type="entry name" value="Dup_hybrid_motif"/>
</dbReference>
<proteinExistence type="predicted"/>
<sequence length="231" mass="25200">MQSFQHLVSGFLSTGRTFKQRIGEGLFVLYHRMSQVVVLPKTRKSHPISKFLRPWFEHHRLRGVFGLNLVACVLLAGFFGGPVSASSPFASSSSLPEPTLVFSQPVVTATSRRFQLPLATLDVSQGFRQFHPGVDMRSPLGSSIRPITAGVVTGVFQSRFGYGTALVVGHADGYSSLYAHVKRVFVEEGDSVDQETVIAEVGITGTSTGPHLHLEIYKEGKVTDPQPLLGY</sequence>
<protein>
    <recommendedName>
        <fullName evidence="2">M23ase beta-sheet core domain-containing protein</fullName>
    </recommendedName>
</protein>
<dbReference type="InterPro" id="IPR050570">
    <property type="entry name" value="Cell_wall_metabolism_enzyme"/>
</dbReference>
<organism evidence="3 4">
    <name type="scientific">Candidatus Chisholmbacteria bacterium RIFCSPHIGHO2_01_FULL_52_32</name>
    <dbReference type="NCBI Taxonomy" id="1797591"/>
    <lineage>
        <taxon>Bacteria</taxon>
        <taxon>Candidatus Chisholmiibacteriota</taxon>
    </lineage>
</organism>
<accession>A0A1G1VUN6</accession>
<keyword evidence="1" id="KW-0472">Membrane</keyword>
<dbReference type="Proteomes" id="UP000179233">
    <property type="component" value="Unassembled WGS sequence"/>
</dbReference>
<evidence type="ECO:0000313" key="4">
    <source>
        <dbReference type="Proteomes" id="UP000179233"/>
    </source>
</evidence>
<dbReference type="Gene3D" id="2.70.70.10">
    <property type="entry name" value="Glucose Permease (Domain IIA)"/>
    <property type="match status" value="1"/>
</dbReference>
<feature type="domain" description="M23ase beta-sheet core" evidence="2">
    <location>
        <begin position="130"/>
        <end position="225"/>
    </location>
</feature>
<feature type="transmembrane region" description="Helical" evidence="1">
    <location>
        <begin position="63"/>
        <end position="83"/>
    </location>
</feature>
<dbReference type="PANTHER" id="PTHR21666">
    <property type="entry name" value="PEPTIDASE-RELATED"/>
    <property type="match status" value="1"/>
</dbReference>
<keyword evidence="1" id="KW-0812">Transmembrane</keyword>
<reference evidence="3 4" key="1">
    <citation type="journal article" date="2016" name="Nat. Commun.">
        <title>Thousands of microbial genomes shed light on interconnected biogeochemical processes in an aquifer system.</title>
        <authorList>
            <person name="Anantharaman K."/>
            <person name="Brown C.T."/>
            <person name="Hug L.A."/>
            <person name="Sharon I."/>
            <person name="Castelle C.J."/>
            <person name="Probst A.J."/>
            <person name="Thomas B.C."/>
            <person name="Singh A."/>
            <person name="Wilkins M.J."/>
            <person name="Karaoz U."/>
            <person name="Brodie E.L."/>
            <person name="Williams K.H."/>
            <person name="Hubbard S.S."/>
            <person name="Banfield J.F."/>
        </authorList>
    </citation>
    <scope>NUCLEOTIDE SEQUENCE [LARGE SCALE GENOMIC DNA]</scope>
</reference>
<dbReference type="CDD" id="cd12797">
    <property type="entry name" value="M23_peptidase"/>
    <property type="match status" value="1"/>
</dbReference>
<gene>
    <name evidence="3" type="ORF">A2786_06160</name>
</gene>
<dbReference type="AlphaFoldDB" id="A0A1G1VUN6"/>
<dbReference type="Pfam" id="PF01551">
    <property type="entry name" value="Peptidase_M23"/>
    <property type="match status" value="1"/>
</dbReference>
<name>A0A1G1VUN6_9BACT</name>
<dbReference type="EMBL" id="MHCJ01000001">
    <property type="protein sequence ID" value="OGY19092.1"/>
    <property type="molecule type" value="Genomic_DNA"/>
</dbReference>
<comment type="caution">
    <text evidence="3">The sequence shown here is derived from an EMBL/GenBank/DDBJ whole genome shotgun (WGS) entry which is preliminary data.</text>
</comment>
<keyword evidence="1" id="KW-1133">Transmembrane helix</keyword>
<evidence type="ECO:0000256" key="1">
    <source>
        <dbReference type="SAM" id="Phobius"/>
    </source>
</evidence>
<evidence type="ECO:0000313" key="3">
    <source>
        <dbReference type="EMBL" id="OGY19092.1"/>
    </source>
</evidence>